<sequence>MPSPALSTSALPPSSAAPASVEDLAVVKDHFNLVPSANTSAPVDPTIGNSFDTVARAALFDQLADSPEAVYKTLAFPEPATMPASQSLGSVAASSANASRKIGHKKHASLGSTALITKSARAAAADLDKRAVATPVVSSGLPLFKGHLIASSNTSMIAPSFASPKEEGRFFDALTSPFEEQPPGAKTQNGAGVTTAPPPSPTEVRRRTTTLDRRVLNPIRTSFAQDPVIVRPATASGFRGPLTAQDRKMSQPTLDMLDDREFLEALEQVRAVQRERIQAQAQEVENKTRLARLGMMSGNHLKTKSPVSMLDGADLSSSSARRKSEKALDQRQKDIVKAYADKVSPSLGAPTTGLEWGVGKASGKLHDGTFVNDDDWKKEVKALFLIRELVQTERSYARHLSSLLSVVSKMQVPSNGSSHLLGAKRKSTSNLFAAYSSAYANKTSANSAPPSHVALLKSHLPQLIALSNSLVQRVEENPTSAGVGAAFDVLSAELESTFVSWSSVASQALKDLGKTEQAKTKSPYKIGLVPLMPQLEFEN</sequence>
<feature type="region of interest" description="Disordered" evidence="1">
    <location>
        <begin position="177"/>
        <end position="208"/>
    </location>
</feature>
<dbReference type="Proteomes" id="UP000019377">
    <property type="component" value="Unassembled WGS sequence"/>
</dbReference>
<dbReference type="AlphaFoldDB" id="V5ET68"/>
<evidence type="ECO:0000313" key="2">
    <source>
        <dbReference type="EMBL" id="EST05174.1"/>
    </source>
</evidence>
<evidence type="ECO:0000256" key="1">
    <source>
        <dbReference type="SAM" id="MobiDB-lite"/>
    </source>
</evidence>
<reference evidence="3" key="1">
    <citation type="journal article" date="2013" name="Genome Announc.">
        <title>Draft genome sequence of Pseudozyma brasiliensis sp. nov. strain GHG001, a high producer of endo-1,4-xylanase isolated from an insect pest of sugarcane.</title>
        <authorList>
            <person name="Oliveira J.V.D.C."/>
            <person name="dos Santos R.A.C."/>
            <person name="Borges T.A."/>
            <person name="Riano-Pachon D.M."/>
            <person name="Goldman G.H."/>
        </authorList>
    </citation>
    <scope>NUCLEOTIDE SEQUENCE [LARGE SCALE GENOMIC DNA]</scope>
    <source>
        <strain evidence="3">GHG001</strain>
    </source>
</reference>
<organism evidence="2 3">
    <name type="scientific">Kalmanozyma brasiliensis (strain GHG001)</name>
    <name type="common">Yeast</name>
    <name type="synonym">Pseudozyma brasiliensis</name>
    <dbReference type="NCBI Taxonomy" id="1365824"/>
    <lineage>
        <taxon>Eukaryota</taxon>
        <taxon>Fungi</taxon>
        <taxon>Dikarya</taxon>
        <taxon>Basidiomycota</taxon>
        <taxon>Ustilaginomycotina</taxon>
        <taxon>Ustilaginomycetes</taxon>
        <taxon>Ustilaginales</taxon>
        <taxon>Ustilaginaceae</taxon>
        <taxon>Kalmanozyma</taxon>
    </lineage>
</organism>
<name>V5ET68_KALBG</name>
<dbReference type="HOGENOM" id="CLU_505389_0_0_1"/>
<gene>
    <name evidence="2" type="ORF">PSEUBRA_SCAF6g00725</name>
</gene>
<protein>
    <recommendedName>
        <fullName evidence="4">DH domain-containing protein</fullName>
    </recommendedName>
</protein>
<feature type="region of interest" description="Disordered" evidence="1">
    <location>
        <begin position="301"/>
        <end position="328"/>
    </location>
</feature>
<dbReference type="SUPFAM" id="SSF48065">
    <property type="entry name" value="DBL homology domain (DH-domain)"/>
    <property type="match status" value="1"/>
</dbReference>
<accession>V5ET68</accession>
<evidence type="ECO:0008006" key="4">
    <source>
        <dbReference type="Google" id="ProtNLM"/>
    </source>
</evidence>
<dbReference type="eggNOG" id="ENOG502SEUW">
    <property type="taxonomic scope" value="Eukaryota"/>
</dbReference>
<dbReference type="STRING" id="1365824.V5ET68"/>
<keyword evidence="3" id="KW-1185">Reference proteome</keyword>
<dbReference type="InterPro" id="IPR035899">
    <property type="entry name" value="DBL_dom_sf"/>
</dbReference>
<dbReference type="Gene3D" id="1.20.900.10">
    <property type="entry name" value="Dbl homology (DH) domain"/>
    <property type="match status" value="1"/>
</dbReference>
<dbReference type="EMBL" id="KI545892">
    <property type="protein sequence ID" value="EST05174.1"/>
    <property type="molecule type" value="Genomic_DNA"/>
</dbReference>
<evidence type="ECO:0000313" key="3">
    <source>
        <dbReference type="Proteomes" id="UP000019377"/>
    </source>
</evidence>
<proteinExistence type="predicted"/>